<keyword evidence="2" id="KW-1185">Reference proteome</keyword>
<comment type="caution">
    <text evidence="1">The sequence shown here is derived from an EMBL/GenBank/DDBJ whole genome shotgun (WGS) entry which is preliminary data.</text>
</comment>
<reference evidence="1 2" key="1">
    <citation type="submission" date="2024-01" db="EMBL/GenBank/DDBJ databases">
        <title>The complete chloroplast genome sequence of Lithospermum erythrorhizon: insights into the phylogenetic relationship among Boraginaceae species and the maternal lineages of purple gromwells.</title>
        <authorList>
            <person name="Okada T."/>
            <person name="Watanabe K."/>
        </authorList>
    </citation>
    <scope>NUCLEOTIDE SEQUENCE [LARGE SCALE GENOMIC DNA]</scope>
</reference>
<protein>
    <submittedName>
        <fullName evidence="1">Uncharacterized protein</fullName>
    </submittedName>
</protein>
<proteinExistence type="predicted"/>
<dbReference type="AlphaFoldDB" id="A0AAV3RJL0"/>
<sequence>MTDFGEGVRVSVNNQEALKTRKENVQFIPGRLNKTDSLFTKGVKFKKQLLQEHAKEPTIFPTEELPYRTLELLELGELQEVEMMQDKRGRKCKKLVGENRQGRGVMIWGYHLHMWEANEECGSSYISLFNFSIPYGCNKTQIA</sequence>
<evidence type="ECO:0000313" key="2">
    <source>
        <dbReference type="Proteomes" id="UP001454036"/>
    </source>
</evidence>
<evidence type="ECO:0000313" key="1">
    <source>
        <dbReference type="EMBL" id="GAA0175441.1"/>
    </source>
</evidence>
<accession>A0AAV3RJL0</accession>
<name>A0AAV3RJL0_LITER</name>
<organism evidence="1 2">
    <name type="scientific">Lithospermum erythrorhizon</name>
    <name type="common">Purple gromwell</name>
    <name type="synonym">Lithospermum officinale var. erythrorhizon</name>
    <dbReference type="NCBI Taxonomy" id="34254"/>
    <lineage>
        <taxon>Eukaryota</taxon>
        <taxon>Viridiplantae</taxon>
        <taxon>Streptophyta</taxon>
        <taxon>Embryophyta</taxon>
        <taxon>Tracheophyta</taxon>
        <taxon>Spermatophyta</taxon>
        <taxon>Magnoliopsida</taxon>
        <taxon>eudicotyledons</taxon>
        <taxon>Gunneridae</taxon>
        <taxon>Pentapetalae</taxon>
        <taxon>asterids</taxon>
        <taxon>lamiids</taxon>
        <taxon>Boraginales</taxon>
        <taxon>Boraginaceae</taxon>
        <taxon>Boraginoideae</taxon>
        <taxon>Lithospermeae</taxon>
        <taxon>Lithospermum</taxon>
    </lineage>
</organism>
<dbReference type="EMBL" id="BAABME010027354">
    <property type="protein sequence ID" value="GAA0175441.1"/>
    <property type="molecule type" value="Genomic_DNA"/>
</dbReference>
<gene>
    <name evidence="1" type="ORF">LIER_41918</name>
</gene>
<dbReference type="Proteomes" id="UP001454036">
    <property type="component" value="Unassembled WGS sequence"/>
</dbReference>